<dbReference type="GO" id="GO:0046872">
    <property type="term" value="F:metal ion binding"/>
    <property type="evidence" value="ECO:0007669"/>
    <property type="project" value="UniProtKB-KW"/>
</dbReference>
<dbReference type="GO" id="GO:0006020">
    <property type="term" value="P:inositol metabolic process"/>
    <property type="evidence" value="ECO:0007669"/>
    <property type="project" value="TreeGrafter"/>
</dbReference>
<evidence type="ECO:0000256" key="7">
    <source>
        <dbReference type="RuleBase" id="RU364068"/>
    </source>
</evidence>
<feature type="binding site" evidence="6">
    <location>
        <position position="204"/>
    </location>
    <ligand>
        <name>Mg(2+)</name>
        <dbReference type="ChEBI" id="CHEBI:18420"/>
        <label>1</label>
        <note>catalytic</note>
    </ligand>
</feature>
<evidence type="ECO:0000313" key="8">
    <source>
        <dbReference type="EMBL" id="OGE98863.1"/>
    </source>
</evidence>
<dbReference type="PRINTS" id="PR00377">
    <property type="entry name" value="IMPHPHTASES"/>
</dbReference>
<dbReference type="InterPro" id="IPR000760">
    <property type="entry name" value="Inositol_monophosphatase-like"/>
</dbReference>
<dbReference type="Gene3D" id="3.30.540.10">
    <property type="entry name" value="Fructose-1,6-Bisphosphatase, subunit A, domain 1"/>
    <property type="match status" value="1"/>
</dbReference>
<dbReference type="PANTHER" id="PTHR20854:SF4">
    <property type="entry name" value="INOSITOL-1-MONOPHOSPHATASE-RELATED"/>
    <property type="match status" value="1"/>
</dbReference>
<evidence type="ECO:0000256" key="3">
    <source>
        <dbReference type="ARBA" id="ARBA00022723"/>
    </source>
</evidence>
<dbReference type="PROSITE" id="PS00629">
    <property type="entry name" value="IMP_1"/>
    <property type="match status" value="1"/>
</dbReference>
<dbReference type="GO" id="GO:0007165">
    <property type="term" value="P:signal transduction"/>
    <property type="evidence" value="ECO:0007669"/>
    <property type="project" value="TreeGrafter"/>
</dbReference>
<feature type="binding site" evidence="6">
    <location>
        <position position="63"/>
    </location>
    <ligand>
        <name>Mg(2+)</name>
        <dbReference type="ChEBI" id="CHEBI:18420"/>
        <label>1</label>
        <note>catalytic</note>
    </ligand>
</feature>
<evidence type="ECO:0000256" key="6">
    <source>
        <dbReference type="PIRSR" id="PIRSR600760-2"/>
    </source>
</evidence>
<gene>
    <name evidence="8" type="ORF">A3J05_03155</name>
</gene>
<comment type="caution">
    <text evidence="8">The sequence shown here is derived from an EMBL/GenBank/DDBJ whole genome shotgun (WGS) entry which is preliminary data.</text>
</comment>
<proteinExistence type="inferred from homology"/>
<dbReference type="CDD" id="cd01639">
    <property type="entry name" value="IMPase"/>
    <property type="match status" value="1"/>
</dbReference>
<protein>
    <recommendedName>
        <fullName evidence="7">Inositol-1-monophosphatase</fullName>
        <ecNumber evidence="7">3.1.3.25</ecNumber>
    </recommendedName>
</protein>
<evidence type="ECO:0000256" key="4">
    <source>
        <dbReference type="ARBA" id="ARBA00022801"/>
    </source>
</evidence>
<feature type="binding site" evidence="6">
    <location>
        <position position="81"/>
    </location>
    <ligand>
        <name>Mg(2+)</name>
        <dbReference type="ChEBI" id="CHEBI:18420"/>
        <label>1</label>
        <note>catalytic</note>
    </ligand>
</feature>
<comment type="cofactor">
    <cofactor evidence="2 6 7">
        <name>Mg(2+)</name>
        <dbReference type="ChEBI" id="CHEBI:18420"/>
    </cofactor>
</comment>
<dbReference type="Proteomes" id="UP000177235">
    <property type="component" value="Unassembled WGS sequence"/>
</dbReference>
<dbReference type="EMBL" id="MFFF01000025">
    <property type="protein sequence ID" value="OGE98863.1"/>
    <property type="molecule type" value="Genomic_DNA"/>
</dbReference>
<dbReference type="InterPro" id="IPR020583">
    <property type="entry name" value="Inositol_monoP_metal-BS"/>
</dbReference>
<organism evidence="8 9">
    <name type="scientific">Candidatus Doudnabacteria bacterium RIFCSPLOWO2_02_FULL_48_13</name>
    <dbReference type="NCBI Taxonomy" id="1817845"/>
    <lineage>
        <taxon>Bacteria</taxon>
        <taxon>Candidatus Doudnaibacteriota</taxon>
    </lineage>
</organism>
<keyword evidence="4 7" id="KW-0378">Hydrolase</keyword>
<dbReference type="PANTHER" id="PTHR20854">
    <property type="entry name" value="INOSITOL MONOPHOSPHATASE"/>
    <property type="match status" value="1"/>
</dbReference>
<keyword evidence="5 6" id="KW-0460">Magnesium</keyword>
<keyword evidence="3 6" id="KW-0479">Metal-binding</keyword>
<dbReference type="GO" id="GO:0008934">
    <property type="term" value="F:inositol monophosphate 1-phosphatase activity"/>
    <property type="evidence" value="ECO:0007669"/>
    <property type="project" value="InterPro"/>
</dbReference>
<name>A0A1F5Q9K8_9BACT</name>
<evidence type="ECO:0000256" key="2">
    <source>
        <dbReference type="ARBA" id="ARBA00001946"/>
    </source>
</evidence>
<dbReference type="InterPro" id="IPR033942">
    <property type="entry name" value="IMPase"/>
</dbReference>
<evidence type="ECO:0000256" key="1">
    <source>
        <dbReference type="ARBA" id="ARBA00001033"/>
    </source>
</evidence>
<dbReference type="AlphaFoldDB" id="A0A1F5Q9K8"/>
<comment type="similarity">
    <text evidence="7">Belongs to the inositol monophosphatase superfamily.</text>
</comment>
<evidence type="ECO:0000256" key="5">
    <source>
        <dbReference type="ARBA" id="ARBA00022842"/>
    </source>
</evidence>
<comment type="catalytic activity">
    <reaction evidence="1 7">
        <text>a myo-inositol phosphate + H2O = myo-inositol + phosphate</text>
        <dbReference type="Rhea" id="RHEA:24056"/>
        <dbReference type="ChEBI" id="CHEBI:15377"/>
        <dbReference type="ChEBI" id="CHEBI:17268"/>
        <dbReference type="ChEBI" id="CHEBI:43474"/>
        <dbReference type="ChEBI" id="CHEBI:84139"/>
        <dbReference type="EC" id="3.1.3.25"/>
    </reaction>
</comment>
<dbReference type="Gene3D" id="3.40.190.80">
    <property type="match status" value="1"/>
</dbReference>
<feature type="binding site" evidence="6">
    <location>
        <position position="78"/>
    </location>
    <ligand>
        <name>Mg(2+)</name>
        <dbReference type="ChEBI" id="CHEBI:18420"/>
        <label>1</label>
        <note>catalytic</note>
    </ligand>
</feature>
<dbReference type="SUPFAM" id="SSF56655">
    <property type="entry name" value="Carbohydrate phosphatase"/>
    <property type="match status" value="1"/>
</dbReference>
<dbReference type="Pfam" id="PF00459">
    <property type="entry name" value="Inositol_P"/>
    <property type="match status" value="1"/>
</dbReference>
<feature type="binding site" evidence="6">
    <location>
        <position position="80"/>
    </location>
    <ligand>
        <name>Mg(2+)</name>
        <dbReference type="ChEBI" id="CHEBI:18420"/>
        <label>1</label>
        <note>catalytic</note>
    </ligand>
</feature>
<dbReference type="EC" id="3.1.3.25" evidence="7"/>
<dbReference type="FunFam" id="3.30.540.10:FF:000003">
    <property type="entry name" value="Inositol-1-monophosphatase"/>
    <property type="match status" value="1"/>
</dbReference>
<accession>A0A1F5Q9K8</accession>
<sequence>MEQFIKNLAKGAGQILRQGFKQEIQIKQKQGHWDPVTQYDLAVDKFIQDRVRKKFPSHGILSEEGTDIKNQKHLWIIDPIDGTRNFSRGIAYFCISIAYAKSGVLSAAAVYDPMQDELFFAAKNKGAFLNGKKITVSPISSPEHALDVSDFNSSVSVAMKKKVHRFHLKTNAWSIHKGASALDLANTAAGRFDFAIQIGAYPWDYSAAGLILKEAGAKTTDLKGKPYRWDSKEIIAANPKLHPKILKLLK</sequence>
<reference evidence="8 9" key="1">
    <citation type="journal article" date="2016" name="Nat. Commun.">
        <title>Thousands of microbial genomes shed light on interconnected biogeochemical processes in an aquifer system.</title>
        <authorList>
            <person name="Anantharaman K."/>
            <person name="Brown C.T."/>
            <person name="Hug L.A."/>
            <person name="Sharon I."/>
            <person name="Castelle C.J."/>
            <person name="Probst A.J."/>
            <person name="Thomas B.C."/>
            <person name="Singh A."/>
            <person name="Wilkins M.J."/>
            <person name="Karaoz U."/>
            <person name="Brodie E.L."/>
            <person name="Williams K.H."/>
            <person name="Hubbard S.S."/>
            <person name="Banfield J.F."/>
        </authorList>
    </citation>
    <scope>NUCLEOTIDE SEQUENCE [LARGE SCALE GENOMIC DNA]</scope>
</reference>
<evidence type="ECO:0000313" key="9">
    <source>
        <dbReference type="Proteomes" id="UP000177235"/>
    </source>
</evidence>